<evidence type="ECO:0000313" key="3">
    <source>
        <dbReference type="EMBL" id="MCS5707941.1"/>
    </source>
</evidence>
<evidence type="ECO:0000313" key="4">
    <source>
        <dbReference type="Proteomes" id="UP000051494"/>
    </source>
</evidence>
<sequence>MVEVITFQQVLDKAKLEKGHLRLLLGNGFSISLFPNIFSYSSLFEQALSKQLFEKVSKAIPDLFKVLDTFDFEHIMQLLAHATVVLPHYKDDPSVIKSINDDIEKLKQILVEAITSNHPNSPNEITESQYVACKKFLSHFESVYTVNYDLLLYWVVLKYLDELGFTDGFHDPMTGVDPSDYYEKDYVSRSPGESSSFKLHHLHGALHLYDAKYENRKYCWARTGVKLKDQILSALNNGLFPLFISEGDSKSKLTKINHNTYLASSFKSIGNIGGALVVYGMGFKENDEHIMNAIVNSDITHIYLSVYGDIASTGNKHLIANVEKMKLKRDELNKNKKKNSSKKLLNAYYYDAVSANVWGNSK</sequence>
<dbReference type="RefSeq" id="WP_057624471.1">
    <property type="nucleotide sequence ID" value="NZ_LKHV02000001.1"/>
</dbReference>
<feature type="coiled-coil region" evidence="1">
    <location>
        <begin position="315"/>
        <end position="342"/>
    </location>
</feature>
<keyword evidence="4" id="KW-1185">Reference proteome</keyword>
<dbReference type="OrthoDB" id="828244at2"/>
<dbReference type="InterPro" id="IPR032581">
    <property type="entry name" value="DUF4917"/>
</dbReference>
<dbReference type="Pfam" id="PF16263">
    <property type="entry name" value="DUF4917"/>
    <property type="match status" value="1"/>
</dbReference>
<dbReference type="AlphaFoldDB" id="A0A0Q9YPX5"/>
<dbReference type="EMBL" id="LKHV01000006">
    <property type="protein sequence ID" value="KRG18481.1"/>
    <property type="molecule type" value="Genomic_DNA"/>
</dbReference>
<evidence type="ECO:0000256" key="1">
    <source>
        <dbReference type="SAM" id="Coils"/>
    </source>
</evidence>
<keyword evidence="1" id="KW-0175">Coiled coil</keyword>
<accession>A0A0Q9YPX5</accession>
<reference evidence="3" key="2">
    <citation type="journal article" date="2016" name="Genome Announc.">
        <title>Draft Genome Sequences of Two Novel Amoeba-Resistant Intranuclear Bacteria, 'Candidatus Berkiella cookevillensis' and 'Candidatus Berkiella aquae'.</title>
        <authorList>
            <person name="Mehari Y.T."/>
            <person name="Arivett B.A."/>
            <person name="Farone A.L."/>
            <person name="Gunderson J.H."/>
            <person name="Farone M.B."/>
        </authorList>
    </citation>
    <scope>NUCLEOTIDE SEQUENCE</scope>
    <source>
        <strain evidence="3">CC99</strain>
    </source>
</reference>
<dbReference type="EMBL" id="LKHV02000001">
    <property type="protein sequence ID" value="MCS5707941.1"/>
    <property type="molecule type" value="Genomic_DNA"/>
</dbReference>
<dbReference type="PATRIC" id="fig|1590042.3.peg.1389"/>
<organism evidence="2">
    <name type="scientific">Candidatus Berkiella cookevillensis</name>
    <dbReference type="NCBI Taxonomy" id="437022"/>
    <lineage>
        <taxon>Bacteria</taxon>
        <taxon>Pseudomonadati</taxon>
        <taxon>Pseudomonadota</taxon>
        <taxon>Gammaproteobacteria</taxon>
        <taxon>Candidatus Berkiellales</taxon>
        <taxon>Candidatus Berkiellaceae</taxon>
        <taxon>Candidatus Berkiella</taxon>
    </lineage>
</organism>
<comment type="caution">
    <text evidence="2">The sequence shown here is derived from an EMBL/GenBank/DDBJ whole genome shotgun (WGS) entry which is preliminary data.</text>
</comment>
<dbReference type="Proteomes" id="UP000051494">
    <property type="component" value="Unassembled WGS sequence"/>
</dbReference>
<protein>
    <submittedName>
        <fullName evidence="3">DUF4917 family protein</fullName>
    </submittedName>
</protein>
<evidence type="ECO:0000313" key="2">
    <source>
        <dbReference type="EMBL" id="KRG18481.1"/>
    </source>
</evidence>
<reference evidence="3" key="3">
    <citation type="submission" date="2021-06" db="EMBL/GenBank/DDBJ databases">
        <title>Genomic Description and Analysis of Intracellular Bacteria, Candidatus Berkiella cookevillensis and Candidatus Berkiella aquae.</title>
        <authorList>
            <person name="Kidane D.T."/>
            <person name="Mehari Y.T."/>
            <person name="Rice F.C."/>
            <person name="Arivett B.A."/>
            <person name="Farone A.L."/>
            <person name="Berk S.G."/>
            <person name="Farone M.B."/>
        </authorList>
    </citation>
    <scope>NUCLEOTIDE SEQUENCE</scope>
    <source>
        <strain evidence="3">CC99</strain>
    </source>
</reference>
<reference evidence="2" key="1">
    <citation type="submission" date="2015-09" db="EMBL/GenBank/DDBJ databases">
        <title>Draft Genome Sequences of Two Novel Amoeba-resistant Intranuclear Bacteria, Candidatus Berkiella cookevillensis and Candidatus Berkiella aquae.</title>
        <authorList>
            <person name="Mehari Y.T."/>
            <person name="Arivett B.A."/>
            <person name="Farone A.L."/>
            <person name="Gunderson J.H."/>
            <person name="Farone M.B."/>
        </authorList>
    </citation>
    <scope>NUCLEOTIDE SEQUENCE [LARGE SCALE GENOMIC DNA]</scope>
    <source>
        <strain evidence="2">CC99</strain>
    </source>
</reference>
<name>A0A0Q9YPX5_9GAMM</name>
<dbReference type="STRING" id="437022.CC99x_01364"/>
<proteinExistence type="predicted"/>
<gene>
    <name evidence="3" type="ORF">CC99x_003390</name>
    <name evidence="2" type="ORF">CC99x_01364</name>
</gene>